<evidence type="ECO:0000259" key="1">
    <source>
        <dbReference type="Pfam" id="PF01494"/>
    </source>
</evidence>
<dbReference type="InterPro" id="IPR002938">
    <property type="entry name" value="FAD-bd"/>
</dbReference>
<dbReference type="EMBL" id="BONQ01000104">
    <property type="protein sequence ID" value="GIG48435.1"/>
    <property type="molecule type" value="Genomic_DNA"/>
</dbReference>
<dbReference type="AlphaFoldDB" id="A0A919PPB9"/>
<dbReference type="InterPro" id="IPR051704">
    <property type="entry name" value="FAD_aromatic-hydroxylase"/>
</dbReference>
<dbReference type="Proteomes" id="UP000660611">
    <property type="component" value="Unassembled WGS sequence"/>
</dbReference>
<dbReference type="Gene3D" id="3.30.9.10">
    <property type="entry name" value="D-Amino Acid Oxidase, subunit A, domain 2"/>
    <property type="match status" value="1"/>
</dbReference>
<comment type="caution">
    <text evidence="2">The sequence shown here is derived from an EMBL/GenBank/DDBJ whole genome shotgun (WGS) entry which is preliminary data.</text>
</comment>
<dbReference type="Gene3D" id="3.50.50.60">
    <property type="entry name" value="FAD/NAD(P)-binding domain"/>
    <property type="match status" value="1"/>
</dbReference>
<dbReference type="Pfam" id="PF01494">
    <property type="entry name" value="FAD_binding_3"/>
    <property type="match status" value="1"/>
</dbReference>
<protein>
    <submittedName>
        <fullName evidence="2">FAD-dependent oxidoreductase</fullName>
    </submittedName>
</protein>
<dbReference type="RefSeq" id="WP_203850143.1">
    <property type="nucleotide sequence ID" value="NZ_BAAAVW010000003.1"/>
</dbReference>
<organism evidence="2 3">
    <name type="scientific">Dactylosporangium siamense</name>
    <dbReference type="NCBI Taxonomy" id="685454"/>
    <lineage>
        <taxon>Bacteria</taxon>
        <taxon>Bacillati</taxon>
        <taxon>Actinomycetota</taxon>
        <taxon>Actinomycetes</taxon>
        <taxon>Micromonosporales</taxon>
        <taxon>Micromonosporaceae</taxon>
        <taxon>Dactylosporangium</taxon>
    </lineage>
</organism>
<dbReference type="InterPro" id="IPR036188">
    <property type="entry name" value="FAD/NAD-bd_sf"/>
</dbReference>
<dbReference type="PANTHER" id="PTHR46865">
    <property type="entry name" value="OXIDOREDUCTASE-RELATED"/>
    <property type="match status" value="1"/>
</dbReference>
<gene>
    <name evidence="2" type="ORF">Dsi01nite_064760</name>
</gene>
<dbReference type="PRINTS" id="PR00420">
    <property type="entry name" value="RNGMNOXGNASE"/>
</dbReference>
<accession>A0A919PPB9</accession>
<dbReference type="SUPFAM" id="SSF51905">
    <property type="entry name" value="FAD/NAD(P)-binding domain"/>
    <property type="match status" value="1"/>
</dbReference>
<dbReference type="PANTHER" id="PTHR46865:SF2">
    <property type="entry name" value="MONOOXYGENASE"/>
    <property type="match status" value="1"/>
</dbReference>
<keyword evidence="3" id="KW-1185">Reference proteome</keyword>
<feature type="domain" description="FAD-binding" evidence="1">
    <location>
        <begin position="2"/>
        <end position="329"/>
    </location>
</feature>
<evidence type="ECO:0000313" key="3">
    <source>
        <dbReference type="Proteomes" id="UP000660611"/>
    </source>
</evidence>
<sequence length="401" mass="42547">MRVLISGAGIAGPALAFWLHRHGIAATVVERSPAPRPGGQAVDIRGAARAVVDRMGLMPAVRAARVDERGIATVDAQGRRTSEMPADAFGGEGFIAEIELPRGDLAAILHEATRDDVEYRFGDRITALRQPSQGGVAVDFAGGGTEHFDLVVGADGVRSGVRGLAFGPEESYVRPLGGYIAYFSVPDPGDLEHWVLMHNAPGGVTAGIRPERGGTAKAYLGFTCAEPGVERRPAHEQRRLLTERFAGVGWRVPALLEAMPAATDFVFDALCQVRVERWTRGRVVLLGDAGYCGSPLAGLGTSMALVGAYVLAGELAGTADVAAACDAYQDRLAAYVAAGTQLPPGGMRGYAPRSATMIRLRSLSMRMMLRWPMRQLLAGQFAKAGAIDLPDYTPPLRAVEF</sequence>
<evidence type="ECO:0000313" key="2">
    <source>
        <dbReference type="EMBL" id="GIG48435.1"/>
    </source>
</evidence>
<name>A0A919PPB9_9ACTN</name>
<proteinExistence type="predicted"/>
<reference evidence="2" key="1">
    <citation type="submission" date="2021-01" db="EMBL/GenBank/DDBJ databases">
        <title>Whole genome shotgun sequence of Dactylosporangium siamense NBRC 106093.</title>
        <authorList>
            <person name="Komaki H."/>
            <person name="Tamura T."/>
        </authorList>
    </citation>
    <scope>NUCLEOTIDE SEQUENCE</scope>
    <source>
        <strain evidence="2">NBRC 106093</strain>
    </source>
</reference>
<dbReference type="GO" id="GO:0071949">
    <property type="term" value="F:FAD binding"/>
    <property type="evidence" value="ECO:0007669"/>
    <property type="project" value="InterPro"/>
</dbReference>